<reference evidence="1 2" key="1">
    <citation type="submission" date="2024-11" db="EMBL/GenBank/DDBJ databases">
        <title>Chromosome-level genome assembly of the freshwater bivalve Anodonta woodiana.</title>
        <authorList>
            <person name="Chen X."/>
        </authorList>
    </citation>
    <scope>NUCLEOTIDE SEQUENCE [LARGE SCALE GENOMIC DNA]</scope>
    <source>
        <strain evidence="1">MN2024</strain>
        <tissue evidence="1">Gills</tissue>
    </source>
</reference>
<dbReference type="EMBL" id="JBJQND010000018">
    <property type="protein sequence ID" value="KAL3836552.1"/>
    <property type="molecule type" value="Genomic_DNA"/>
</dbReference>
<organism evidence="1 2">
    <name type="scientific">Sinanodonta woodiana</name>
    <name type="common">Chinese pond mussel</name>
    <name type="synonym">Anodonta woodiana</name>
    <dbReference type="NCBI Taxonomy" id="1069815"/>
    <lineage>
        <taxon>Eukaryota</taxon>
        <taxon>Metazoa</taxon>
        <taxon>Spiralia</taxon>
        <taxon>Lophotrochozoa</taxon>
        <taxon>Mollusca</taxon>
        <taxon>Bivalvia</taxon>
        <taxon>Autobranchia</taxon>
        <taxon>Heteroconchia</taxon>
        <taxon>Palaeoheterodonta</taxon>
        <taxon>Unionida</taxon>
        <taxon>Unionoidea</taxon>
        <taxon>Unionidae</taxon>
        <taxon>Unioninae</taxon>
        <taxon>Sinanodonta</taxon>
    </lineage>
</organism>
<sequence length="73" mass="7508">MTIAKGKGHATSYEIVGTLDSKGNAVIQNGTFDSHETAATHNFTTSNPPGTCFNFQFIAISGAGDGSGRSAPF</sequence>
<accession>A0ABD3THP2</accession>
<comment type="caution">
    <text evidence="1">The sequence shown here is derived from an EMBL/GenBank/DDBJ whole genome shotgun (WGS) entry which is preliminary data.</text>
</comment>
<protein>
    <submittedName>
        <fullName evidence="1">Uncharacterized protein</fullName>
    </submittedName>
</protein>
<feature type="non-terminal residue" evidence="1">
    <location>
        <position position="73"/>
    </location>
</feature>
<proteinExistence type="predicted"/>
<name>A0ABD3THP2_SINWO</name>
<evidence type="ECO:0000313" key="1">
    <source>
        <dbReference type="EMBL" id="KAL3836552.1"/>
    </source>
</evidence>
<keyword evidence="2" id="KW-1185">Reference proteome</keyword>
<dbReference type="AlphaFoldDB" id="A0ABD3THP2"/>
<gene>
    <name evidence="1" type="ORF">ACJMK2_021976</name>
</gene>
<dbReference type="Proteomes" id="UP001634394">
    <property type="component" value="Unassembled WGS sequence"/>
</dbReference>
<evidence type="ECO:0000313" key="2">
    <source>
        <dbReference type="Proteomes" id="UP001634394"/>
    </source>
</evidence>